<dbReference type="AlphaFoldDB" id="A0A1Y2AG96"/>
<evidence type="ECO:0000313" key="1">
    <source>
        <dbReference type="EMBL" id="ORY21502.1"/>
    </source>
</evidence>
<sequence length="167" mass="18806">MDDFGYKKLVVYGDNQIGSQRRMSDPITRAEKDEAESRVVSVSKFLEMPENETQEYESVEFIHVLIDERFAASFAWKLKDSVNLVLDSCACADGITFKDLFASTDVANLRINSCGLTSDEAAYIVRNLYPWTLNSVTFTNEPNVDNKFVVDAVALDGAIPSRILRFE</sequence>
<comment type="caution">
    <text evidence="1">The sequence shown here is derived from an EMBL/GenBank/DDBJ whole genome shotgun (WGS) entry which is preliminary data.</text>
</comment>
<name>A0A1Y2AG96_9FUNG</name>
<reference evidence="1 2" key="1">
    <citation type="submission" date="2016-08" db="EMBL/GenBank/DDBJ databases">
        <title>A Parts List for Fungal Cellulosomes Revealed by Comparative Genomics.</title>
        <authorList>
            <consortium name="DOE Joint Genome Institute"/>
            <person name="Haitjema C.H."/>
            <person name="Gilmore S.P."/>
            <person name="Henske J.K."/>
            <person name="Solomon K.V."/>
            <person name="De Groot R."/>
            <person name="Kuo A."/>
            <person name="Mondo S.J."/>
            <person name="Salamov A.A."/>
            <person name="Labutti K."/>
            <person name="Zhao Z."/>
            <person name="Chiniquy J."/>
            <person name="Barry K."/>
            <person name="Brewer H.M."/>
            <person name="Purvine S.O."/>
            <person name="Wright A.T."/>
            <person name="Boxma B."/>
            <person name="Van Alen T."/>
            <person name="Hackstein J.H."/>
            <person name="Baker S.E."/>
            <person name="Grigoriev I.V."/>
            <person name="O'Malley M.A."/>
        </authorList>
    </citation>
    <scope>NUCLEOTIDE SEQUENCE [LARGE SCALE GENOMIC DNA]</scope>
    <source>
        <strain evidence="1 2">G1</strain>
    </source>
</reference>
<dbReference type="OrthoDB" id="10512379at2759"/>
<gene>
    <name evidence="1" type="ORF">LY90DRAFT_516081</name>
</gene>
<accession>A0A1Y2AG96</accession>
<organism evidence="1 2">
    <name type="scientific">Neocallimastix californiae</name>
    <dbReference type="NCBI Taxonomy" id="1754190"/>
    <lineage>
        <taxon>Eukaryota</taxon>
        <taxon>Fungi</taxon>
        <taxon>Fungi incertae sedis</taxon>
        <taxon>Chytridiomycota</taxon>
        <taxon>Chytridiomycota incertae sedis</taxon>
        <taxon>Neocallimastigomycetes</taxon>
        <taxon>Neocallimastigales</taxon>
        <taxon>Neocallimastigaceae</taxon>
        <taxon>Neocallimastix</taxon>
    </lineage>
</organism>
<proteinExistence type="predicted"/>
<dbReference type="EMBL" id="MCOG01000264">
    <property type="protein sequence ID" value="ORY21502.1"/>
    <property type="molecule type" value="Genomic_DNA"/>
</dbReference>
<dbReference type="Proteomes" id="UP000193920">
    <property type="component" value="Unassembled WGS sequence"/>
</dbReference>
<keyword evidence="2" id="KW-1185">Reference proteome</keyword>
<evidence type="ECO:0000313" key="2">
    <source>
        <dbReference type="Proteomes" id="UP000193920"/>
    </source>
</evidence>
<protein>
    <submittedName>
        <fullName evidence="1">Uncharacterized protein</fullName>
    </submittedName>
</protein>